<evidence type="ECO:0000313" key="1">
    <source>
        <dbReference type="EMBL" id="NUU62660.1"/>
    </source>
</evidence>
<organism evidence="1 2">
    <name type="scientific">Paenibacillus agri</name>
    <dbReference type="NCBI Taxonomy" id="2744309"/>
    <lineage>
        <taxon>Bacteria</taxon>
        <taxon>Bacillati</taxon>
        <taxon>Bacillota</taxon>
        <taxon>Bacilli</taxon>
        <taxon>Bacillales</taxon>
        <taxon>Paenibacillaceae</taxon>
        <taxon>Paenibacillus</taxon>
    </lineage>
</organism>
<sequence>MSTAFSAHISGKPIEVEIVPPTNYAPPVLSIRQQSGTFQLHADPDQLAEVEYAIRTYLEGIRYPETPDQQMILHAECNAAIEEGIMLETYRVGAPDAP</sequence>
<dbReference type="RefSeq" id="WP_175373109.1">
    <property type="nucleotide sequence ID" value="NZ_JABWCS010000215.1"/>
</dbReference>
<reference evidence="1" key="1">
    <citation type="submission" date="2020-06" db="EMBL/GenBank/DDBJ databases">
        <title>Paenibacillus sp. nov., isolated from soil.</title>
        <authorList>
            <person name="Seo Y.L."/>
        </authorList>
    </citation>
    <scope>NUCLEOTIDE SEQUENCE [LARGE SCALE GENOMIC DNA]</scope>
    <source>
        <strain evidence="1">JW14</strain>
    </source>
</reference>
<dbReference type="Proteomes" id="UP000564806">
    <property type="component" value="Unassembled WGS sequence"/>
</dbReference>
<keyword evidence="2" id="KW-1185">Reference proteome</keyword>
<evidence type="ECO:0000313" key="2">
    <source>
        <dbReference type="Proteomes" id="UP000564806"/>
    </source>
</evidence>
<proteinExistence type="predicted"/>
<dbReference type="AlphaFoldDB" id="A0A850ES97"/>
<dbReference type="EMBL" id="JABWCS010000215">
    <property type="protein sequence ID" value="NUU62660.1"/>
    <property type="molecule type" value="Genomic_DNA"/>
</dbReference>
<gene>
    <name evidence="1" type="ORF">HPT30_20140</name>
</gene>
<protein>
    <submittedName>
        <fullName evidence="1">Uncharacterized protein</fullName>
    </submittedName>
</protein>
<comment type="caution">
    <text evidence="1">The sequence shown here is derived from an EMBL/GenBank/DDBJ whole genome shotgun (WGS) entry which is preliminary data.</text>
</comment>
<accession>A0A850ES97</accession>
<name>A0A850ES97_9BACL</name>